<protein>
    <recommendedName>
        <fullName evidence="4 5">Large ribosomal subunit protein bL28</fullName>
    </recommendedName>
</protein>
<dbReference type="InterPro" id="IPR050096">
    <property type="entry name" value="Bacterial_rp_bL28"/>
</dbReference>
<evidence type="ECO:0000256" key="4">
    <source>
        <dbReference type="ARBA" id="ARBA00035174"/>
    </source>
</evidence>
<dbReference type="PANTHER" id="PTHR39080">
    <property type="entry name" value="50S RIBOSOMAL PROTEIN L28"/>
    <property type="match status" value="1"/>
</dbReference>
<dbReference type="RefSeq" id="WP_106611586.1">
    <property type="nucleotide sequence ID" value="NZ_JAUSTO010000003.1"/>
</dbReference>
<dbReference type="InterPro" id="IPR026569">
    <property type="entry name" value="Ribosomal_bL28"/>
</dbReference>
<sequence>MAKCAITGKTTVFGNNVSHSHRRTNKQMKANLKKVRAIVNGTPKRIWVSTRALRSGWVERA</sequence>
<dbReference type="InterPro" id="IPR034704">
    <property type="entry name" value="Ribosomal_bL28/bL31-like_sf"/>
</dbReference>
<comment type="caution">
    <text evidence="6">The sequence shown here is derived from an EMBL/GenBank/DDBJ whole genome shotgun (WGS) entry which is preliminary data.</text>
</comment>
<dbReference type="Proteomes" id="UP001241537">
    <property type="component" value="Unassembled WGS sequence"/>
</dbReference>
<dbReference type="EMBL" id="JAUSTO010000003">
    <property type="protein sequence ID" value="MDQ0151997.1"/>
    <property type="molecule type" value="Genomic_DNA"/>
</dbReference>
<reference evidence="6" key="1">
    <citation type="submission" date="2023-07" db="EMBL/GenBank/DDBJ databases">
        <title>Genomic Encyclopedia of Type Strains, Phase IV (KMG-IV): sequencing the most valuable type-strain genomes for metagenomic binning, comparative biology and taxonomic classification.</title>
        <authorList>
            <person name="Goeker M."/>
        </authorList>
    </citation>
    <scope>NUCLEOTIDE SEQUENCE</scope>
    <source>
        <strain evidence="6">DSM 19659</strain>
    </source>
</reference>
<dbReference type="NCBIfam" id="TIGR00009">
    <property type="entry name" value="L28"/>
    <property type="match status" value="1"/>
</dbReference>
<evidence type="ECO:0000313" key="6">
    <source>
        <dbReference type="EMBL" id="MDQ0151997.1"/>
    </source>
</evidence>
<dbReference type="GO" id="GO:0005840">
    <property type="term" value="C:ribosome"/>
    <property type="evidence" value="ECO:0007669"/>
    <property type="project" value="UniProtKB-KW"/>
</dbReference>
<dbReference type="AlphaFoldDB" id="A0AAE3V911"/>
<keyword evidence="3 5" id="KW-0687">Ribonucleoprotein</keyword>
<dbReference type="GO" id="GO:1990904">
    <property type="term" value="C:ribonucleoprotein complex"/>
    <property type="evidence" value="ECO:0007669"/>
    <property type="project" value="UniProtKB-KW"/>
</dbReference>
<organism evidence="6 7">
    <name type="scientific">Moryella indoligenes</name>
    <dbReference type="NCBI Taxonomy" id="371674"/>
    <lineage>
        <taxon>Bacteria</taxon>
        <taxon>Bacillati</taxon>
        <taxon>Bacillota</taxon>
        <taxon>Clostridia</taxon>
        <taxon>Lachnospirales</taxon>
        <taxon>Lachnospiraceae</taxon>
        <taxon>Moryella</taxon>
    </lineage>
</organism>
<proteinExistence type="inferred from homology"/>
<dbReference type="PANTHER" id="PTHR39080:SF1">
    <property type="entry name" value="LARGE RIBOSOMAL SUBUNIT PROTEIN BL28A"/>
    <property type="match status" value="1"/>
</dbReference>
<evidence type="ECO:0000256" key="1">
    <source>
        <dbReference type="ARBA" id="ARBA00008760"/>
    </source>
</evidence>
<dbReference type="InterPro" id="IPR001383">
    <property type="entry name" value="Ribosomal_bL28_bact-type"/>
</dbReference>
<keyword evidence="2 5" id="KW-0689">Ribosomal protein</keyword>
<gene>
    <name evidence="5" type="primary">rpmB</name>
    <name evidence="6" type="ORF">J2S20_000679</name>
</gene>
<evidence type="ECO:0000256" key="3">
    <source>
        <dbReference type="ARBA" id="ARBA00023274"/>
    </source>
</evidence>
<dbReference type="SUPFAM" id="SSF143800">
    <property type="entry name" value="L28p-like"/>
    <property type="match status" value="1"/>
</dbReference>
<accession>A0AAE3V911</accession>
<name>A0AAE3V911_9FIRM</name>
<evidence type="ECO:0000313" key="7">
    <source>
        <dbReference type="Proteomes" id="UP001241537"/>
    </source>
</evidence>
<dbReference type="Gene3D" id="2.30.170.40">
    <property type="entry name" value="Ribosomal protein L28/L24"/>
    <property type="match status" value="1"/>
</dbReference>
<keyword evidence="7" id="KW-1185">Reference proteome</keyword>
<dbReference type="InterPro" id="IPR037147">
    <property type="entry name" value="Ribosomal_bL28_sf"/>
</dbReference>
<evidence type="ECO:0000256" key="2">
    <source>
        <dbReference type="ARBA" id="ARBA00022980"/>
    </source>
</evidence>
<dbReference type="GO" id="GO:0006412">
    <property type="term" value="P:translation"/>
    <property type="evidence" value="ECO:0007669"/>
    <property type="project" value="UniProtKB-UniRule"/>
</dbReference>
<dbReference type="HAMAP" id="MF_00373">
    <property type="entry name" value="Ribosomal_bL28"/>
    <property type="match status" value="1"/>
</dbReference>
<comment type="similarity">
    <text evidence="1 5">Belongs to the bacterial ribosomal protein bL28 family.</text>
</comment>
<evidence type="ECO:0000256" key="5">
    <source>
        <dbReference type="HAMAP-Rule" id="MF_00373"/>
    </source>
</evidence>
<dbReference type="Pfam" id="PF00830">
    <property type="entry name" value="Ribosomal_L28"/>
    <property type="match status" value="1"/>
</dbReference>
<dbReference type="GO" id="GO:0003735">
    <property type="term" value="F:structural constituent of ribosome"/>
    <property type="evidence" value="ECO:0007669"/>
    <property type="project" value="InterPro"/>
</dbReference>